<proteinExistence type="predicted"/>
<evidence type="ECO:0000313" key="1">
    <source>
        <dbReference type="EMBL" id="MBP1996748.1"/>
    </source>
</evidence>
<sequence length="72" mass="7302">MNLASATSLCPSGTPAPAAAVLILADAEGRETQLEDVGVGIIAVAGRLAISSRNQARLLIVADHLGRNSSCF</sequence>
<organism evidence="1 2">
    <name type="scientific">Paenibacillus eucommiae</name>
    <dbReference type="NCBI Taxonomy" id="1355755"/>
    <lineage>
        <taxon>Bacteria</taxon>
        <taxon>Bacillati</taxon>
        <taxon>Bacillota</taxon>
        <taxon>Bacilli</taxon>
        <taxon>Bacillales</taxon>
        <taxon>Paenibacillaceae</taxon>
        <taxon>Paenibacillus</taxon>
    </lineage>
</organism>
<dbReference type="EMBL" id="JAGGLB010000055">
    <property type="protein sequence ID" value="MBP1996748.1"/>
    <property type="molecule type" value="Genomic_DNA"/>
</dbReference>
<evidence type="ECO:0000313" key="2">
    <source>
        <dbReference type="Proteomes" id="UP001519287"/>
    </source>
</evidence>
<comment type="caution">
    <text evidence="1">The sequence shown here is derived from an EMBL/GenBank/DDBJ whole genome shotgun (WGS) entry which is preliminary data.</text>
</comment>
<name>A0ABS4JA68_9BACL</name>
<keyword evidence="2" id="KW-1185">Reference proteome</keyword>
<reference evidence="1 2" key="1">
    <citation type="submission" date="2021-03" db="EMBL/GenBank/DDBJ databases">
        <title>Genomic Encyclopedia of Type Strains, Phase IV (KMG-IV): sequencing the most valuable type-strain genomes for metagenomic binning, comparative biology and taxonomic classification.</title>
        <authorList>
            <person name="Goeker M."/>
        </authorList>
    </citation>
    <scope>NUCLEOTIDE SEQUENCE [LARGE SCALE GENOMIC DNA]</scope>
    <source>
        <strain evidence="1 2">DSM 26048</strain>
    </source>
</reference>
<gene>
    <name evidence="1" type="ORF">J2Z66_008396</name>
</gene>
<dbReference type="Proteomes" id="UP001519287">
    <property type="component" value="Unassembled WGS sequence"/>
</dbReference>
<protein>
    <submittedName>
        <fullName evidence="1">Uncharacterized protein</fullName>
    </submittedName>
</protein>
<accession>A0ABS4JA68</accession>